<evidence type="ECO:0000256" key="2">
    <source>
        <dbReference type="ARBA" id="ARBA00022723"/>
    </source>
</evidence>
<sequence length="131" mass="14892">MLGQHSIVLMTICDADYCFTLIDIGASGRQSDGGIFKSSIMGEMLEEKILLLPQRSALNNVGPTLPYVFVGEEAFQLSTYMLRPFPRSRGNLTREKCVFDYRLSRARRVIENVFDILVAKWCILGKQSMHR</sequence>
<dbReference type="EMBL" id="JANEYF010001739">
    <property type="protein sequence ID" value="KAJ8958209.1"/>
    <property type="molecule type" value="Genomic_DNA"/>
</dbReference>
<gene>
    <name evidence="4" type="ORF">NQ314_006439</name>
</gene>
<dbReference type="Proteomes" id="UP001162156">
    <property type="component" value="Unassembled WGS sequence"/>
</dbReference>
<proteinExistence type="predicted"/>
<dbReference type="Pfam" id="PF13359">
    <property type="entry name" value="DDE_Tnp_4"/>
    <property type="match status" value="1"/>
</dbReference>
<evidence type="ECO:0000259" key="3">
    <source>
        <dbReference type="Pfam" id="PF13359"/>
    </source>
</evidence>
<feature type="domain" description="DDE Tnp4" evidence="3">
    <location>
        <begin position="3"/>
        <end position="126"/>
    </location>
</feature>
<accession>A0AAV8Z2T8</accession>
<evidence type="ECO:0000256" key="1">
    <source>
        <dbReference type="ARBA" id="ARBA00001968"/>
    </source>
</evidence>
<reference evidence="4" key="1">
    <citation type="journal article" date="2023" name="Insect Mol. Biol.">
        <title>Genome sequencing provides insights into the evolution of gene families encoding plant cell wall-degrading enzymes in longhorned beetles.</title>
        <authorList>
            <person name="Shin N.R."/>
            <person name="Okamura Y."/>
            <person name="Kirsch R."/>
            <person name="Pauchet Y."/>
        </authorList>
    </citation>
    <scope>NUCLEOTIDE SEQUENCE</scope>
    <source>
        <strain evidence="4">RBIC_L_NR</strain>
    </source>
</reference>
<keyword evidence="5" id="KW-1185">Reference proteome</keyword>
<comment type="cofactor">
    <cofactor evidence="1">
        <name>a divalent metal cation</name>
        <dbReference type="ChEBI" id="CHEBI:60240"/>
    </cofactor>
</comment>
<dbReference type="InterPro" id="IPR027806">
    <property type="entry name" value="HARBI1_dom"/>
</dbReference>
<organism evidence="4 5">
    <name type="scientific">Rhamnusium bicolor</name>
    <dbReference type="NCBI Taxonomy" id="1586634"/>
    <lineage>
        <taxon>Eukaryota</taxon>
        <taxon>Metazoa</taxon>
        <taxon>Ecdysozoa</taxon>
        <taxon>Arthropoda</taxon>
        <taxon>Hexapoda</taxon>
        <taxon>Insecta</taxon>
        <taxon>Pterygota</taxon>
        <taxon>Neoptera</taxon>
        <taxon>Endopterygota</taxon>
        <taxon>Coleoptera</taxon>
        <taxon>Polyphaga</taxon>
        <taxon>Cucujiformia</taxon>
        <taxon>Chrysomeloidea</taxon>
        <taxon>Cerambycidae</taxon>
        <taxon>Lepturinae</taxon>
        <taxon>Rhagiini</taxon>
        <taxon>Rhamnusium</taxon>
    </lineage>
</organism>
<keyword evidence="2" id="KW-0479">Metal-binding</keyword>
<protein>
    <recommendedName>
        <fullName evidence="3">DDE Tnp4 domain-containing protein</fullName>
    </recommendedName>
</protein>
<evidence type="ECO:0000313" key="5">
    <source>
        <dbReference type="Proteomes" id="UP001162156"/>
    </source>
</evidence>
<evidence type="ECO:0000313" key="4">
    <source>
        <dbReference type="EMBL" id="KAJ8958209.1"/>
    </source>
</evidence>
<comment type="caution">
    <text evidence="4">The sequence shown here is derived from an EMBL/GenBank/DDBJ whole genome shotgun (WGS) entry which is preliminary data.</text>
</comment>
<dbReference type="GO" id="GO:0046872">
    <property type="term" value="F:metal ion binding"/>
    <property type="evidence" value="ECO:0007669"/>
    <property type="project" value="UniProtKB-KW"/>
</dbReference>
<dbReference type="AlphaFoldDB" id="A0AAV8Z2T8"/>
<name>A0AAV8Z2T8_9CUCU</name>